<organism evidence="1 2">
    <name type="scientific">Microcystis aeruginosa PCC 9701</name>
    <dbReference type="NCBI Taxonomy" id="721123"/>
    <lineage>
        <taxon>Bacteria</taxon>
        <taxon>Bacillati</taxon>
        <taxon>Cyanobacteriota</taxon>
        <taxon>Cyanophyceae</taxon>
        <taxon>Oscillatoriophycideae</taxon>
        <taxon>Chroococcales</taxon>
        <taxon>Microcystaceae</taxon>
        <taxon>Microcystis</taxon>
    </lineage>
</organism>
<proteinExistence type="predicted"/>
<dbReference type="EMBL" id="CAIQ01000048">
    <property type="protein sequence ID" value="CCI35246.1"/>
    <property type="molecule type" value="Genomic_DNA"/>
</dbReference>
<dbReference type="AlphaFoldDB" id="I4ILS2"/>
<sequence length="70" mass="8097">MTLIDESKLRKLLNHLVAKHPEIIETIDKFLVPATPVNKAAVKITINLKAYRNTVRNELRQSLRAIQEDY</sequence>
<name>I4ILS2_MICAE</name>
<evidence type="ECO:0000313" key="2">
    <source>
        <dbReference type="Proteomes" id="UP000004047"/>
    </source>
</evidence>
<accession>I4ILS2</accession>
<protein>
    <submittedName>
        <fullName evidence="1">Uncharacterized protein</fullName>
    </submittedName>
</protein>
<evidence type="ECO:0000313" key="1">
    <source>
        <dbReference type="EMBL" id="CCI35246.1"/>
    </source>
</evidence>
<dbReference type="HOGENOM" id="CLU_2753342_0_0_3"/>
<dbReference type="Proteomes" id="UP000004047">
    <property type="component" value="Unassembled WGS sequence"/>
</dbReference>
<reference evidence="1 2" key="1">
    <citation type="submission" date="2012-04" db="EMBL/GenBank/DDBJ databases">
        <authorList>
            <person name="Genoscope - CEA"/>
        </authorList>
    </citation>
    <scope>NUCLEOTIDE SEQUENCE [LARGE SCALE GENOMIC DNA]</scope>
    <source>
        <strain evidence="1 2">9701</strain>
    </source>
</reference>
<comment type="caution">
    <text evidence="1">The sequence shown here is derived from an EMBL/GenBank/DDBJ whole genome shotgun (WGS) entry which is preliminary data.</text>
</comment>
<gene>
    <name evidence="1" type="ORF">MICAK_1410050</name>
</gene>